<dbReference type="EMBL" id="CP110232">
    <property type="protein sequence ID" value="WEG73109.1"/>
    <property type="molecule type" value="Genomic_DNA"/>
</dbReference>
<sequence>MEQTKTNRKTSSPKTQNKTNSKTSDPQRPLTKGTIKPYPKSEKMNVSATPIIRENKPVKNKNTHPKQSQENQPPRNTTQKRNQQNKRGSKK</sequence>
<dbReference type="Proteomes" id="UP001179647">
    <property type="component" value="Chromosome"/>
</dbReference>
<accession>A0AAF0I755</accession>
<gene>
    <name evidence="2" type="ORF">OL234_09090</name>
</gene>
<dbReference type="KEGG" id="vie:OL234_09090"/>
<feature type="compositionally biased region" description="Polar residues" evidence="1">
    <location>
        <begin position="1"/>
        <end position="26"/>
    </location>
</feature>
<keyword evidence="3" id="KW-1185">Reference proteome</keyword>
<evidence type="ECO:0000256" key="1">
    <source>
        <dbReference type="SAM" id="MobiDB-lite"/>
    </source>
</evidence>
<evidence type="ECO:0000313" key="2">
    <source>
        <dbReference type="EMBL" id="WEG73109.1"/>
    </source>
</evidence>
<dbReference type="AlphaFoldDB" id="A0AAF0I755"/>
<feature type="region of interest" description="Disordered" evidence="1">
    <location>
        <begin position="1"/>
        <end position="91"/>
    </location>
</feature>
<dbReference type="RefSeq" id="WP_275468913.1">
    <property type="nucleotide sequence ID" value="NZ_CP110232.1"/>
</dbReference>
<proteinExistence type="predicted"/>
<name>A0AAF0I755_9ENTE</name>
<feature type="compositionally biased region" description="Polar residues" evidence="1">
    <location>
        <begin position="65"/>
        <end position="82"/>
    </location>
</feature>
<protein>
    <submittedName>
        <fullName evidence="2">Uncharacterized protein</fullName>
    </submittedName>
</protein>
<organism evidence="2 3">
    <name type="scientific">Vagococcus intermedius</name>
    <dbReference type="NCBI Taxonomy" id="2991418"/>
    <lineage>
        <taxon>Bacteria</taxon>
        <taxon>Bacillati</taxon>
        <taxon>Bacillota</taxon>
        <taxon>Bacilli</taxon>
        <taxon>Lactobacillales</taxon>
        <taxon>Enterococcaceae</taxon>
        <taxon>Vagococcus</taxon>
    </lineage>
</organism>
<reference evidence="2" key="1">
    <citation type="submission" date="2022-10" db="EMBL/GenBank/DDBJ databases">
        <title>Vagococcus sp. isolated from poultry meat.</title>
        <authorList>
            <person name="Johansson P."/>
            <person name="Bjorkroth J."/>
        </authorList>
    </citation>
    <scope>NUCLEOTIDE SEQUENCE</scope>
    <source>
        <strain evidence="2">STAA11</strain>
    </source>
</reference>
<evidence type="ECO:0000313" key="3">
    <source>
        <dbReference type="Proteomes" id="UP001179647"/>
    </source>
</evidence>